<dbReference type="GeneID" id="100372280"/>
<dbReference type="InterPro" id="IPR020784">
    <property type="entry name" value="Ribosomal_uL11_N"/>
</dbReference>
<proteinExistence type="inferred from homology"/>
<dbReference type="SUPFAM" id="SSF54747">
    <property type="entry name" value="Ribosomal L11/L12e N-terminal domain"/>
    <property type="match status" value="1"/>
</dbReference>
<evidence type="ECO:0000256" key="5">
    <source>
        <dbReference type="ARBA" id="ARBA00040104"/>
    </source>
</evidence>
<dbReference type="CDD" id="cd00349">
    <property type="entry name" value="Ribosomal_L11"/>
    <property type="match status" value="1"/>
</dbReference>
<evidence type="ECO:0000256" key="3">
    <source>
        <dbReference type="ARBA" id="ARBA00023274"/>
    </source>
</evidence>
<dbReference type="HAMAP" id="MF_00736">
    <property type="entry name" value="Ribosomal_uL11"/>
    <property type="match status" value="1"/>
</dbReference>
<keyword evidence="3 7" id="KW-0687">Ribonucleoprotein</keyword>
<dbReference type="InterPro" id="IPR006519">
    <property type="entry name" value="Ribosomal_uL11_bac-typ"/>
</dbReference>
<evidence type="ECO:0000313" key="11">
    <source>
        <dbReference type="RefSeq" id="XP_002736514.1"/>
    </source>
</evidence>
<name>A0ABM0GSN9_SACKO</name>
<dbReference type="PANTHER" id="PTHR11661:SF1">
    <property type="entry name" value="LARGE RIBOSOMAL SUBUNIT PROTEIN UL11M"/>
    <property type="match status" value="1"/>
</dbReference>
<dbReference type="PANTHER" id="PTHR11661">
    <property type="entry name" value="60S RIBOSOMAL PROTEIN L12"/>
    <property type="match status" value="1"/>
</dbReference>
<keyword evidence="2 7" id="KW-0689">Ribosomal protein</keyword>
<evidence type="ECO:0000259" key="9">
    <source>
        <dbReference type="Pfam" id="PF03946"/>
    </source>
</evidence>
<protein>
    <recommendedName>
        <fullName evidence="5">Large ribosomal subunit protein uL11m</fullName>
    </recommendedName>
    <alternativeName>
        <fullName evidence="6">39S ribosomal protein L11, mitochondrial</fullName>
    </alternativeName>
</protein>
<dbReference type="RefSeq" id="XP_002736514.1">
    <property type="nucleotide sequence ID" value="XM_002736468.2"/>
</dbReference>
<comment type="subunit">
    <text evidence="4">Component of the mitochondrial ribosome large subunit (39S) which comprises a 16S rRNA and about 50 distinct proteins.</text>
</comment>
<feature type="domain" description="Large ribosomal subunit protein uL11 C-terminal" evidence="8">
    <location>
        <begin position="98"/>
        <end position="167"/>
    </location>
</feature>
<evidence type="ECO:0000313" key="10">
    <source>
        <dbReference type="Proteomes" id="UP000694865"/>
    </source>
</evidence>
<reference evidence="11" key="1">
    <citation type="submission" date="2025-08" db="UniProtKB">
        <authorList>
            <consortium name="RefSeq"/>
        </authorList>
    </citation>
    <scope>IDENTIFICATION</scope>
    <source>
        <tissue evidence="11">Testes</tissue>
    </source>
</reference>
<dbReference type="Proteomes" id="UP000694865">
    <property type="component" value="Unplaced"/>
</dbReference>
<gene>
    <name evidence="11" type="primary">LOC100372280</name>
</gene>
<dbReference type="InterPro" id="IPR036796">
    <property type="entry name" value="Ribosomal_uL11_N_sf"/>
</dbReference>
<accession>A0ABM0GSN9</accession>
<dbReference type="Pfam" id="PF00298">
    <property type="entry name" value="Ribosomal_L11"/>
    <property type="match status" value="1"/>
</dbReference>
<dbReference type="Gene3D" id="1.10.10.250">
    <property type="entry name" value="Ribosomal protein L11, C-terminal domain"/>
    <property type="match status" value="1"/>
</dbReference>
<dbReference type="SUPFAM" id="SSF46906">
    <property type="entry name" value="Ribosomal protein L11, C-terminal domain"/>
    <property type="match status" value="1"/>
</dbReference>
<evidence type="ECO:0000256" key="2">
    <source>
        <dbReference type="ARBA" id="ARBA00022980"/>
    </source>
</evidence>
<dbReference type="Gene3D" id="3.30.1550.10">
    <property type="entry name" value="Ribosomal protein L11/L12, N-terminal domain"/>
    <property type="match status" value="1"/>
</dbReference>
<dbReference type="SMART" id="SM00649">
    <property type="entry name" value="RL11"/>
    <property type="match status" value="1"/>
</dbReference>
<dbReference type="InterPro" id="IPR000911">
    <property type="entry name" value="Ribosomal_uL11"/>
</dbReference>
<evidence type="ECO:0000256" key="7">
    <source>
        <dbReference type="RuleBase" id="RU003978"/>
    </source>
</evidence>
<comment type="similarity">
    <text evidence="1 7">Belongs to the universal ribosomal protein uL11 family.</text>
</comment>
<evidence type="ECO:0000259" key="8">
    <source>
        <dbReference type="Pfam" id="PF00298"/>
    </source>
</evidence>
<evidence type="ECO:0000256" key="4">
    <source>
        <dbReference type="ARBA" id="ARBA00038782"/>
    </source>
</evidence>
<dbReference type="NCBIfam" id="TIGR01632">
    <property type="entry name" value="L11_bact"/>
    <property type="match status" value="1"/>
</dbReference>
<organism evidence="10 11">
    <name type="scientific">Saccoglossus kowalevskii</name>
    <name type="common">Acorn worm</name>
    <dbReference type="NCBI Taxonomy" id="10224"/>
    <lineage>
        <taxon>Eukaryota</taxon>
        <taxon>Metazoa</taxon>
        <taxon>Hemichordata</taxon>
        <taxon>Enteropneusta</taxon>
        <taxon>Harrimaniidae</taxon>
        <taxon>Saccoglossus</taxon>
    </lineage>
</organism>
<evidence type="ECO:0000256" key="6">
    <source>
        <dbReference type="ARBA" id="ARBA00041455"/>
    </source>
</evidence>
<dbReference type="InterPro" id="IPR020783">
    <property type="entry name" value="Ribosomal_uL11_C"/>
</dbReference>
<keyword evidence="10" id="KW-1185">Reference proteome</keyword>
<evidence type="ECO:0000256" key="1">
    <source>
        <dbReference type="ARBA" id="ARBA00010537"/>
    </source>
</evidence>
<dbReference type="Pfam" id="PF03946">
    <property type="entry name" value="Ribosomal_L11_N"/>
    <property type="match status" value="1"/>
</dbReference>
<feature type="domain" description="Large ribosomal subunit protein uL11 N-terminal" evidence="9">
    <location>
        <begin position="34"/>
        <end position="92"/>
    </location>
</feature>
<sequence>MSGVLKLTMSRTSRLASSGTKALQKKKVVPSNVIRTYIKAGEAVPGPPLGPVLGQKGIPIGQFCKDFNEKTSKIKDGIPLPCKIYVKADRTYTIKMNKPPVSYFLKAAAGVSKAANTPGNEVAGMVTLKHVYEIAKIKSEDEAWQEESLERICGSIIGSARSMGIKVVKEIDPDEYRKFLVELDERKQLEKQEREDNRLTFAKKY</sequence>
<dbReference type="InterPro" id="IPR036769">
    <property type="entry name" value="Ribosomal_uL11_C_sf"/>
</dbReference>